<comment type="function">
    <text evidence="7">Monokine with inflammatory and chemokinetic properties. Binds to CCR1, CCR4 and CCR5. One of the major HIV-suppressive factors produced by CD8+ T-cells. Recombinant MIP-1-alpha induces a dose-dependent inhibition of different strains of HIV-1, HIV-2, and simian immunodeficiency virus (SIV).</text>
</comment>
<keyword evidence="12" id="KW-1185">Reference proteome</keyword>
<dbReference type="GO" id="GO:0008009">
    <property type="term" value="F:chemokine activity"/>
    <property type="evidence" value="ECO:0007669"/>
    <property type="project" value="InterPro"/>
</dbReference>
<evidence type="ECO:0000256" key="5">
    <source>
        <dbReference type="ARBA" id="ARBA00022729"/>
    </source>
</evidence>
<evidence type="ECO:0000313" key="12">
    <source>
        <dbReference type="Proteomes" id="UP001274896"/>
    </source>
</evidence>
<dbReference type="FunFam" id="2.40.50.40:FF:000002">
    <property type="entry name" value="C-C motif chemokine"/>
    <property type="match status" value="1"/>
</dbReference>
<dbReference type="InterPro" id="IPR000827">
    <property type="entry name" value="Chemokine_CC_CS"/>
</dbReference>
<evidence type="ECO:0000256" key="8">
    <source>
        <dbReference type="ARBA" id="ARBA00046726"/>
    </source>
</evidence>
<evidence type="ECO:0000256" key="7">
    <source>
        <dbReference type="ARBA" id="ARBA00044740"/>
    </source>
</evidence>
<dbReference type="PANTHER" id="PTHR12015:SF183">
    <property type="entry name" value="C-C MOTIF CHEMOKINE 3"/>
    <property type="match status" value="1"/>
</dbReference>
<dbReference type="GO" id="GO:0006955">
    <property type="term" value="P:immune response"/>
    <property type="evidence" value="ECO:0007669"/>
    <property type="project" value="InterPro"/>
</dbReference>
<gene>
    <name evidence="11" type="ORF">QTP70_033530</name>
</gene>
<dbReference type="EMBL" id="JAUCMX010000005">
    <property type="protein sequence ID" value="KAK3546732.1"/>
    <property type="molecule type" value="Genomic_DNA"/>
</dbReference>
<dbReference type="InterPro" id="IPR039809">
    <property type="entry name" value="Chemokine_b/g/d"/>
</dbReference>
<evidence type="ECO:0000256" key="4">
    <source>
        <dbReference type="ARBA" id="ARBA00022525"/>
    </source>
</evidence>
<dbReference type="AlphaFoldDB" id="A0AAE0R9A2"/>
<dbReference type="PANTHER" id="PTHR12015">
    <property type="entry name" value="SMALL INDUCIBLE CYTOKINE A"/>
    <property type="match status" value="1"/>
</dbReference>
<sequence>MSSRSLLLVLLVLACLQSFTVAQYSNQPSRCCFSFQKTPIPEKFVISYTKTRVGCTEPGVIFHLTKDRLVCVKPTDVWVQDIMKKTDQHQEV</sequence>
<comment type="similarity">
    <text evidence="2 9">Belongs to the intercrine beta (chemokine CC) family.</text>
</comment>
<dbReference type="Pfam" id="PF00048">
    <property type="entry name" value="IL8"/>
    <property type="match status" value="1"/>
</dbReference>
<dbReference type="SMART" id="SM00199">
    <property type="entry name" value="SCY"/>
    <property type="match status" value="1"/>
</dbReference>
<dbReference type="InterPro" id="IPR036048">
    <property type="entry name" value="Interleukin_8-like_sf"/>
</dbReference>
<evidence type="ECO:0000259" key="10">
    <source>
        <dbReference type="SMART" id="SM00199"/>
    </source>
</evidence>
<keyword evidence="9" id="KW-0145">Chemotaxis</keyword>
<accession>A0AAE0R9A2</accession>
<dbReference type="InterPro" id="IPR001811">
    <property type="entry name" value="Chemokine_IL8-like_dom"/>
</dbReference>
<dbReference type="PROSITE" id="PS51257">
    <property type="entry name" value="PROKAR_LIPOPROTEIN"/>
    <property type="match status" value="1"/>
</dbReference>
<comment type="caution">
    <text evidence="11">The sequence shown here is derived from an EMBL/GenBank/DDBJ whole genome shotgun (WGS) entry which is preliminary data.</text>
</comment>
<evidence type="ECO:0000256" key="9">
    <source>
        <dbReference type="RuleBase" id="RU361150"/>
    </source>
</evidence>
<evidence type="ECO:0000256" key="1">
    <source>
        <dbReference type="ARBA" id="ARBA00004613"/>
    </source>
</evidence>
<feature type="signal peptide" evidence="9">
    <location>
        <begin position="1"/>
        <end position="22"/>
    </location>
</feature>
<feature type="domain" description="Chemokine interleukin-8-like" evidence="10">
    <location>
        <begin position="28"/>
        <end position="86"/>
    </location>
</feature>
<protein>
    <recommendedName>
        <fullName evidence="9">C-C motif chemokine</fullName>
    </recommendedName>
</protein>
<evidence type="ECO:0000256" key="6">
    <source>
        <dbReference type="ARBA" id="ARBA00023157"/>
    </source>
</evidence>
<dbReference type="SUPFAM" id="SSF54117">
    <property type="entry name" value="Interleukin 8-like chemokines"/>
    <property type="match status" value="1"/>
</dbReference>
<proteinExistence type="inferred from homology"/>
<feature type="chain" id="PRO_5041784512" description="C-C motif chemokine" evidence="9">
    <location>
        <begin position="23"/>
        <end position="92"/>
    </location>
</feature>
<organism evidence="11 12">
    <name type="scientific">Hemibagrus guttatus</name>
    <dbReference type="NCBI Taxonomy" id="175788"/>
    <lineage>
        <taxon>Eukaryota</taxon>
        <taxon>Metazoa</taxon>
        <taxon>Chordata</taxon>
        <taxon>Craniata</taxon>
        <taxon>Vertebrata</taxon>
        <taxon>Euteleostomi</taxon>
        <taxon>Actinopterygii</taxon>
        <taxon>Neopterygii</taxon>
        <taxon>Teleostei</taxon>
        <taxon>Ostariophysi</taxon>
        <taxon>Siluriformes</taxon>
        <taxon>Bagridae</taxon>
        <taxon>Hemibagrus</taxon>
    </lineage>
</organism>
<evidence type="ECO:0000256" key="2">
    <source>
        <dbReference type="ARBA" id="ARBA00010868"/>
    </source>
</evidence>
<reference evidence="11" key="1">
    <citation type="submission" date="2023-06" db="EMBL/GenBank/DDBJ databases">
        <title>Male Hemibagrus guttatus genome.</title>
        <authorList>
            <person name="Bian C."/>
        </authorList>
    </citation>
    <scope>NUCLEOTIDE SEQUENCE</scope>
    <source>
        <strain evidence="11">Male_cb2023</strain>
        <tissue evidence="11">Muscle</tissue>
    </source>
</reference>
<dbReference type="PROSITE" id="PS00472">
    <property type="entry name" value="SMALL_CYTOKINES_CC"/>
    <property type="match status" value="1"/>
</dbReference>
<comment type="subunit">
    <text evidence="8">Self-associates. Also heterodimer of MIP-1-alpha(4-69) and MIP-1-beta(3-69). Interacts with CCR1.</text>
</comment>
<keyword evidence="3 9" id="KW-0202">Cytokine</keyword>
<keyword evidence="6" id="KW-1015">Disulfide bond</keyword>
<dbReference type="GO" id="GO:0005615">
    <property type="term" value="C:extracellular space"/>
    <property type="evidence" value="ECO:0007669"/>
    <property type="project" value="UniProtKB-KW"/>
</dbReference>
<evidence type="ECO:0000256" key="3">
    <source>
        <dbReference type="ARBA" id="ARBA00022514"/>
    </source>
</evidence>
<evidence type="ECO:0000313" key="11">
    <source>
        <dbReference type="EMBL" id="KAK3546732.1"/>
    </source>
</evidence>
<dbReference type="CDD" id="cd00272">
    <property type="entry name" value="Chemokine_CC"/>
    <property type="match status" value="1"/>
</dbReference>
<keyword evidence="5 9" id="KW-0732">Signal</keyword>
<dbReference type="Proteomes" id="UP001274896">
    <property type="component" value="Unassembled WGS sequence"/>
</dbReference>
<comment type="subcellular location">
    <subcellularLocation>
        <location evidence="1 9">Secreted</location>
    </subcellularLocation>
</comment>
<keyword evidence="4 9" id="KW-0964">Secreted</keyword>
<dbReference type="Gene3D" id="2.40.50.40">
    <property type="match status" value="1"/>
</dbReference>
<name>A0AAE0R9A2_9TELE</name>